<name>A0A645GJK6_9ZZZZ</name>
<evidence type="ECO:0000313" key="1">
    <source>
        <dbReference type="EMBL" id="MPN26416.1"/>
    </source>
</evidence>
<protein>
    <submittedName>
        <fullName evidence="1">Uncharacterized protein</fullName>
    </submittedName>
</protein>
<reference evidence="1" key="1">
    <citation type="submission" date="2019-08" db="EMBL/GenBank/DDBJ databases">
        <authorList>
            <person name="Kucharzyk K."/>
            <person name="Murdoch R.W."/>
            <person name="Higgins S."/>
            <person name="Loffler F."/>
        </authorList>
    </citation>
    <scope>NUCLEOTIDE SEQUENCE</scope>
</reference>
<dbReference type="EMBL" id="VSSQ01075932">
    <property type="protein sequence ID" value="MPN26416.1"/>
    <property type="molecule type" value="Genomic_DNA"/>
</dbReference>
<comment type="caution">
    <text evidence="1">The sequence shown here is derived from an EMBL/GenBank/DDBJ whole genome shotgun (WGS) entry which is preliminary data.</text>
</comment>
<proteinExistence type="predicted"/>
<accession>A0A645GJK6</accession>
<dbReference type="AlphaFoldDB" id="A0A645GJK6"/>
<sequence length="155" mass="16658">MGGAITVDLNVQSRRQGVDHRGAHAVKTAGGVVGTRPELATGMQLGEHDLDAGQAGARLDVHRNAASDIHHLNRSIGIEADLDPVTEARQRLVHGVVDDLPQAVHQAAGIRRADVHRRTLANRLQALQHQQVPSLVVPAFSGFRRTHARKIISTA</sequence>
<organism evidence="1">
    <name type="scientific">bioreactor metagenome</name>
    <dbReference type="NCBI Taxonomy" id="1076179"/>
    <lineage>
        <taxon>unclassified sequences</taxon>
        <taxon>metagenomes</taxon>
        <taxon>ecological metagenomes</taxon>
    </lineage>
</organism>
<gene>
    <name evidence="1" type="ORF">SDC9_173840</name>
</gene>